<keyword evidence="2" id="KW-1133">Transmembrane helix</keyword>
<dbReference type="Proteomes" id="UP000241808">
    <property type="component" value="Unassembled WGS sequence"/>
</dbReference>
<comment type="caution">
    <text evidence="3">The sequence shown here is derived from an EMBL/GenBank/DDBJ whole genome shotgun (WGS) entry which is preliminary data.</text>
</comment>
<evidence type="ECO:0000256" key="2">
    <source>
        <dbReference type="SAM" id="Phobius"/>
    </source>
</evidence>
<dbReference type="AlphaFoldDB" id="A0A2T4ZDW1"/>
<reference evidence="3 4" key="1">
    <citation type="submission" date="2018-04" db="EMBL/GenBank/DDBJ databases">
        <title>Genomic Encyclopedia of Archaeal and Bacterial Type Strains, Phase II (KMG-II): from individual species to whole genera.</title>
        <authorList>
            <person name="Goeker M."/>
        </authorList>
    </citation>
    <scope>NUCLEOTIDE SEQUENCE [LARGE SCALE GENOMIC DNA]</scope>
    <source>
        <strain evidence="3 4">DSM 25521</strain>
    </source>
</reference>
<feature type="region of interest" description="Disordered" evidence="1">
    <location>
        <begin position="97"/>
        <end position="149"/>
    </location>
</feature>
<gene>
    <name evidence="3" type="ORF">C8P69_1035</name>
</gene>
<evidence type="ECO:0000313" key="3">
    <source>
        <dbReference type="EMBL" id="PTM60081.1"/>
    </source>
</evidence>
<proteinExistence type="predicted"/>
<keyword evidence="2" id="KW-0472">Membrane</keyword>
<name>A0A2T4ZDW1_9HYPH</name>
<feature type="transmembrane region" description="Helical" evidence="2">
    <location>
        <begin position="6"/>
        <end position="24"/>
    </location>
</feature>
<keyword evidence="4" id="KW-1185">Reference proteome</keyword>
<organism evidence="3 4">
    <name type="scientific">Phreatobacter oligotrophus</name>
    <dbReference type="NCBI Taxonomy" id="1122261"/>
    <lineage>
        <taxon>Bacteria</taxon>
        <taxon>Pseudomonadati</taxon>
        <taxon>Pseudomonadota</taxon>
        <taxon>Alphaproteobacteria</taxon>
        <taxon>Hyphomicrobiales</taxon>
        <taxon>Phreatobacteraceae</taxon>
        <taxon>Phreatobacter</taxon>
    </lineage>
</organism>
<evidence type="ECO:0000256" key="1">
    <source>
        <dbReference type="SAM" id="MobiDB-lite"/>
    </source>
</evidence>
<evidence type="ECO:0000313" key="4">
    <source>
        <dbReference type="Proteomes" id="UP000241808"/>
    </source>
</evidence>
<feature type="transmembrane region" description="Helical" evidence="2">
    <location>
        <begin position="56"/>
        <end position="78"/>
    </location>
</feature>
<accession>A0A2T4ZDW1</accession>
<dbReference type="EMBL" id="PZZL01000003">
    <property type="protein sequence ID" value="PTM60081.1"/>
    <property type="molecule type" value="Genomic_DNA"/>
</dbReference>
<keyword evidence="2" id="KW-0812">Transmembrane</keyword>
<sequence>MDAVVSLVALIYVIYAAWVAYPLVRRHMMEWYQSSSFFFEGRSVTQVFISQLMNRLGWECFILFCAAVFGAVGGWILVLKWRHDKAQWDGAGRRPFLDPAQGFVSPDGSTPGDERVYGRQSGAGGQAQRDDPGKSADPGPHPHRLEDGEEAELRCDFDDEVIARSLDLIMKWGAGAFFIFAFDEYDGFYIQALHEPDGILLEIMGPTYVALDEDVYLRLVGLGFQLVDKNLERRFSRLDAYTGVLRKAIREAAAVVVPGARRVSCTFAPR</sequence>
<protein>
    <submittedName>
        <fullName evidence="3">Uncharacterized protein</fullName>
    </submittedName>
</protein>
<dbReference type="RefSeq" id="WP_108175606.1">
    <property type="nucleotide sequence ID" value="NZ_PZZL01000003.1"/>
</dbReference>